<feature type="domain" description="Cupin type-1" evidence="2">
    <location>
        <begin position="88"/>
        <end position="215"/>
    </location>
</feature>
<dbReference type="CDD" id="cd20305">
    <property type="entry name" value="cupin_OxDC_C"/>
    <property type="match status" value="1"/>
</dbReference>
<keyword evidence="4" id="KW-1185">Reference proteome</keyword>
<evidence type="ECO:0000313" key="4">
    <source>
        <dbReference type="Proteomes" id="UP000308730"/>
    </source>
</evidence>
<dbReference type="OrthoDB" id="10263073at2759"/>
<gene>
    <name evidence="3" type="ORF">EUX98_g997</name>
</gene>
<dbReference type="Pfam" id="PF00190">
    <property type="entry name" value="Cupin_1"/>
    <property type="match status" value="2"/>
</dbReference>
<dbReference type="PANTHER" id="PTHR35848:SF9">
    <property type="entry name" value="SLL1358 PROTEIN"/>
    <property type="match status" value="1"/>
</dbReference>
<sequence>MPIVTEMAGVNMRLEAGAIRELHWHTSAEWAYVLKGSTQITTVTSEGQNYVAILETYGASLPDNLILSKPPPTTRKAQNFLLVGAITSNFSKVIPTQFLGGTIKTADSRSFKAAEQLAVAEVTVEPGAMRELHWHPTQPEWAFFIEGYAIMTLLGAQSNARTFDFQAGDVGYVPPSFGHYVENTGNTTLHFLEIYKSDRVQDISLMVGSDAAIAR</sequence>
<keyword evidence="1" id="KW-0479">Metal-binding</keyword>
<evidence type="ECO:0000259" key="2">
    <source>
        <dbReference type="SMART" id="SM00835"/>
    </source>
</evidence>
<dbReference type="Gene3D" id="2.60.120.10">
    <property type="entry name" value="Jelly Rolls"/>
    <property type="match status" value="2"/>
</dbReference>
<comment type="caution">
    <text evidence="3">The sequence shown here is derived from an EMBL/GenBank/DDBJ whole genome shotgun (WGS) entry which is preliminary data.</text>
</comment>
<name>A0A4S4N2N2_9APHY</name>
<accession>A0A4S4N2N2</accession>
<dbReference type="InterPro" id="IPR051610">
    <property type="entry name" value="GPI/OXD"/>
</dbReference>
<proteinExistence type="predicted"/>
<dbReference type="SMART" id="SM00835">
    <property type="entry name" value="Cupin_1"/>
    <property type="match status" value="1"/>
</dbReference>
<protein>
    <recommendedName>
        <fullName evidence="2">Cupin type-1 domain-containing protein</fullName>
    </recommendedName>
</protein>
<dbReference type="InterPro" id="IPR014710">
    <property type="entry name" value="RmlC-like_jellyroll"/>
</dbReference>
<dbReference type="GO" id="GO:0046872">
    <property type="term" value="F:metal ion binding"/>
    <property type="evidence" value="ECO:0007669"/>
    <property type="project" value="UniProtKB-KW"/>
</dbReference>
<dbReference type="Proteomes" id="UP000308730">
    <property type="component" value="Unassembled WGS sequence"/>
</dbReference>
<dbReference type="PANTHER" id="PTHR35848">
    <property type="entry name" value="OXALATE-BINDING PROTEIN"/>
    <property type="match status" value="1"/>
</dbReference>
<evidence type="ECO:0000256" key="1">
    <source>
        <dbReference type="ARBA" id="ARBA00022723"/>
    </source>
</evidence>
<evidence type="ECO:0000313" key="3">
    <source>
        <dbReference type="EMBL" id="THH33226.1"/>
    </source>
</evidence>
<organism evidence="3 4">
    <name type="scientific">Antrodiella citrinella</name>
    <dbReference type="NCBI Taxonomy" id="2447956"/>
    <lineage>
        <taxon>Eukaryota</taxon>
        <taxon>Fungi</taxon>
        <taxon>Dikarya</taxon>
        <taxon>Basidiomycota</taxon>
        <taxon>Agaricomycotina</taxon>
        <taxon>Agaricomycetes</taxon>
        <taxon>Polyporales</taxon>
        <taxon>Steccherinaceae</taxon>
        <taxon>Antrodiella</taxon>
    </lineage>
</organism>
<reference evidence="3 4" key="1">
    <citation type="submission" date="2019-02" db="EMBL/GenBank/DDBJ databases">
        <title>Genome sequencing of the rare red list fungi Antrodiella citrinella (Flaviporus citrinellus).</title>
        <authorList>
            <person name="Buettner E."/>
            <person name="Kellner H."/>
        </authorList>
    </citation>
    <scope>NUCLEOTIDE SEQUENCE [LARGE SCALE GENOMIC DNA]</scope>
    <source>
        <strain evidence="3 4">DSM 108506</strain>
    </source>
</reference>
<dbReference type="InterPro" id="IPR006045">
    <property type="entry name" value="Cupin_1"/>
</dbReference>
<dbReference type="SUPFAM" id="SSF51182">
    <property type="entry name" value="RmlC-like cupins"/>
    <property type="match status" value="1"/>
</dbReference>
<dbReference type="AlphaFoldDB" id="A0A4S4N2N2"/>
<dbReference type="InterPro" id="IPR011051">
    <property type="entry name" value="RmlC_Cupin_sf"/>
</dbReference>
<dbReference type="EMBL" id="SGPM01000009">
    <property type="protein sequence ID" value="THH33226.1"/>
    <property type="molecule type" value="Genomic_DNA"/>
</dbReference>